<comment type="subcellular location">
    <subcellularLocation>
        <location evidence="1">Membrane</location>
        <topology evidence="1">Multi-pass membrane protein</topology>
    </subcellularLocation>
</comment>
<feature type="domain" description="EamA" evidence="7">
    <location>
        <begin position="9"/>
        <end position="137"/>
    </location>
</feature>
<feature type="transmembrane region" description="Helical" evidence="6">
    <location>
        <begin position="268"/>
        <end position="284"/>
    </location>
</feature>
<dbReference type="Proteomes" id="UP000247569">
    <property type="component" value="Unassembled WGS sequence"/>
</dbReference>
<evidence type="ECO:0000256" key="1">
    <source>
        <dbReference type="ARBA" id="ARBA00004141"/>
    </source>
</evidence>
<dbReference type="PANTHER" id="PTHR32322:SF2">
    <property type="entry name" value="EAMA DOMAIN-CONTAINING PROTEIN"/>
    <property type="match status" value="1"/>
</dbReference>
<keyword evidence="5 6" id="KW-0472">Membrane</keyword>
<feature type="transmembrane region" description="Helical" evidence="6">
    <location>
        <begin position="123"/>
        <end position="140"/>
    </location>
</feature>
<dbReference type="InterPro" id="IPR037185">
    <property type="entry name" value="EmrE-like"/>
</dbReference>
<dbReference type="EMBL" id="QJKF01000021">
    <property type="protein sequence ID" value="PXX55540.1"/>
    <property type="molecule type" value="Genomic_DNA"/>
</dbReference>
<evidence type="ECO:0000259" key="7">
    <source>
        <dbReference type="Pfam" id="PF00892"/>
    </source>
</evidence>
<comment type="similarity">
    <text evidence="2">Belongs to the EamA transporter family.</text>
</comment>
<feature type="transmembrane region" description="Helical" evidence="6">
    <location>
        <begin position="242"/>
        <end position="262"/>
    </location>
</feature>
<feature type="transmembrane region" description="Helical" evidence="6">
    <location>
        <begin position="91"/>
        <end position="111"/>
    </location>
</feature>
<dbReference type="InterPro" id="IPR000620">
    <property type="entry name" value="EamA_dom"/>
</dbReference>
<protein>
    <submittedName>
        <fullName evidence="8">Drug/metabolite transporter (DMT)-like permease</fullName>
    </submittedName>
</protein>
<dbReference type="PANTHER" id="PTHR32322">
    <property type="entry name" value="INNER MEMBRANE TRANSPORTER"/>
    <property type="match status" value="1"/>
</dbReference>
<comment type="caution">
    <text evidence="8">The sequence shown here is derived from an EMBL/GenBank/DDBJ whole genome shotgun (WGS) entry which is preliminary data.</text>
</comment>
<evidence type="ECO:0000256" key="4">
    <source>
        <dbReference type="ARBA" id="ARBA00022989"/>
    </source>
</evidence>
<gene>
    <name evidence="8" type="ORF">DFR70_1215</name>
</gene>
<name>A0A318K2J7_9NOCA</name>
<evidence type="ECO:0000313" key="8">
    <source>
        <dbReference type="EMBL" id="PXX55540.1"/>
    </source>
</evidence>
<dbReference type="SUPFAM" id="SSF103481">
    <property type="entry name" value="Multidrug resistance efflux transporter EmrE"/>
    <property type="match status" value="2"/>
</dbReference>
<dbReference type="Pfam" id="PF00892">
    <property type="entry name" value="EamA"/>
    <property type="match status" value="2"/>
</dbReference>
<evidence type="ECO:0000256" key="5">
    <source>
        <dbReference type="ARBA" id="ARBA00023136"/>
    </source>
</evidence>
<sequence>MANIVRIGILAALWGSTFLWIKVALRGFSATQVTFGRMIIGAAFLWLVVWLIKRKRLQARSVPWRHLIVSAALANAIPYLLFALGEEGIDSSAAGVTNSTTPIWTMLVALLVGDRRGHTRRRASGLVLGFLGCVLIFSPWHTGTDIMSWGGLECLIGSAFLAVSYIYMAKYLTNRGIPPLMLAAYQLSAAGLLLAPVLLVDGVPTLTAHPDALAALAILGLFGTGIAYILNFRIIADDGSVAASVVTYLLPVVSIILGAVVLQEHVTATMLIGVGVVLVAVALTQNWRASSANSELVDTEDEQCARVR</sequence>
<evidence type="ECO:0000256" key="3">
    <source>
        <dbReference type="ARBA" id="ARBA00022692"/>
    </source>
</evidence>
<dbReference type="GO" id="GO:0016020">
    <property type="term" value="C:membrane"/>
    <property type="evidence" value="ECO:0007669"/>
    <property type="project" value="UniProtKB-SubCell"/>
</dbReference>
<keyword evidence="4 6" id="KW-1133">Transmembrane helix</keyword>
<dbReference type="RefSeq" id="WP_051186846.1">
    <property type="nucleotide sequence ID" value="NZ_QJKF01000021.1"/>
</dbReference>
<feature type="transmembrane region" description="Helical" evidence="6">
    <location>
        <begin position="212"/>
        <end position="230"/>
    </location>
</feature>
<evidence type="ECO:0000256" key="6">
    <source>
        <dbReference type="SAM" id="Phobius"/>
    </source>
</evidence>
<proteinExistence type="inferred from homology"/>
<evidence type="ECO:0000313" key="9">
    <source>
        <dbReference type="Proteomes" id="UP000247569"/>
    </source>
</evidence>
<dbReference type="AlphaFoldDB" id="A0A318K2J7"/>
<organism evidence="8 9">
    <name type="scientific">Nocardia tenerifensis</name>
    <dbReference type="NCBI Taxonomy" id="228006"/>
    <lineage>
        <taxon>Bacteria</taxon>
        <taxon>Bacillati</taxon>
        <taxon>Actinomycetota</taxon>
        <taxon>Actinomycetes</taxon>
        <taxon>Mycobacteriales</taxon>
        <taxon>Nocardiaceae</taxon>
        <taxon>Nocardia</taxon>
    </lineage>
</organism>
<keyword evidence="9" id="KW-1185">Reference proteome</keyword>
<feature type="domain" description="EamA" evidence="7">
    <location>
        <begin position="154"/>
        <end position="284"/>
    </location>
</feature>
<feature type="transmembrane region" description="Helical" evidence="6">
    <location>
        <begin position="34"/>
        <end position="52"/>
    </location>
</feature>
<reference evidence="8 9" key="1">
    <citation type="submission" date="2018-05" db="EMBL/GenBank/DDBJ databases">
        <title>Genomic Encyclopedia of Type Strains, Phase IV (KMG-IV): sequencing the most valuable type-strain genomes for metagenomic binning, comparative biology and taxonomic classification.</title>
        <authorList>
            <person name="Goeker M."/>
        </authorList>
    </citation>
    <scope>NUCLEOTIDE SEQUENCE [LARGE SCALE GENOMIC DNA]</scope>
    <source>
        <strain evidence="8 9">DSM 44704</strain>
    </source>
</reference>
<feature type="transmembrane region" description="Helical" evidence="6">
    <location>
        <begin position="7"/>
        <end position="28"/>
    </location>
</feature>
<keyword evidence="3 6" id="KW-0812">Transmembrane</keyword>
<dbReference type="InterPro" id="IPR050638">
    <property type="entry name" value="AA-Vitamin_Transporters"/>
</dbReference>
<accession>A0A318K2J7</accession>
<feature type="transmembrane region" description="Helical" evidence="6">
    <location>
        <begin position="180"/>
        <end position="200"/>
    </location>
</feature>
<feature type="transmembrane region" description="Helical" evidence="6">
    <location>
        <begin position="146"/>
        <end position="168"/>
    </location>
</feature>
<feature type="transmembrane region" description="Helical" evidence="6">
    <location>
        <begin position="64"/>
        <end position="85"/>
    </location>
</feature>
<evidence type="ECO:0000256" key="2">
    <source>
        <dbReference type="ARBA" id="ARBA00007362"/>
    </source>
</evidence>